<dbReference type="CDD" id="cd00067">
    <property type="entry name" value="GAL4"/>
    <property type="match status" value="1"/>
</dbReference>
<dbReference type="SUPFAM" id="SSF57701">
    <property type="entry name" value="Zn2/Cys6 DNA-binding domain"/>
    <property type="match status" value="1"/>
</dbReference>
<accession>A0AAD6VF84</accession>
<dbReference type="GO" id="GO:0008270">
    <property type="term" value="F:zinc ion binding"/>
    <property type="evidence" value="ECO:0007669"/>
    <property type="project" value="InterPro"/>
</dbReference>
<proteinExistence type="predicted"/>
<feature type="compositionally biased region" description="Low complexity" evidence="1">
    <location>
        <begin position="68"/>
        <end position="86"/>
    </location>
</feature>
<dbReference type="AlphaFoldDB" id="A0AAD6VF84"/>
<feature type="compositionally biased region" description="Low complexity" evidence="1">
    <location>
        <begin position="160"/>
        <end position="170"/>
    </location>
</feature>
<gene>
    <name evidence="3" type="ORF">GGX14DRAFT_644655</name>
</gene>
<comment type="caution">
    <text evidence="3">The sequence shown here is derived from an EMBL/GenBank/DDBJ whole genome shotgun (WGS) entry which is preliminary data.</text>
</comment>
<keyword evidence="4" id="KW-1185">Reference proteome</keyword>
<dbReference type="Proteomes" id="UP001219525">
    <property type="component" value="Unassembled WGS sequence"/>
</dbReference>
<feature type="region of interest" description="Disordered" evidence="1">
    <location>
        <begin position="67"/>
        <end position="195"/>
    </location>
</feature>
<protein>
    <recommendedName>
        <fullName evidence="2">Zn(2)-C6 fungal-type domain-containing protein</fullName>
    </recommendedName>
</protein>
<feature type="compositionally biased region" description="Pro residues" evidence="1">
    <location>
        <begin position="171"/>
        <end position="180"/>
    </location>
</feature>
<dbReference type="PROSITE" id="PS00463">
    <property type="entry name" value="ZN2_CY6_FUNGAL_1"/>
    <property type="match status" value="1"/>
</dbReference>
<dbReference type="InterPro" id="IPR001138">
    <property type="entry name" value="Zn2Cys6_DnaBD"/>
</dbReference>
<dbReference type="EMBL" id="JARJCW010000043">
    <property type="protein sequence ID" value="KAJ7205468.1"/>
    <property type="molecule type" value="Genomic_DNA"/>
</dbReference>
<organism evidence="3 4">
    <name type="scientific">Mycena pura</name>
    <dbReference type="NCBI Taxonomy" id="153505"/>
    <lineage>
        <taxon>Eukaryota</taxon>
        <taxon>Fungi</taxon>
        <taxon>Dikarya</taxon>
        <taxon>Basidiomycota</taxon>
        <taxon>Agaricomycotina</taxon>
        <taxon>Agaricomycetes</taxon>
        <taxon>Agaricomycetidae</taxon>
        <taxon>Agaricales</taxon>
        <taxon>Marasmiineae</taxon>
        <taxon>Mycenaceae</taxon>
        <taxon>Mycena</taxon>
    </lineage>
</organism>
<evidence type="ECO:0000256" key="1">
    <source>
        <dbReference type="SAM" id="MobiDB-lite"/>
    </source>
</evidence>
<dbReference type="PROSITE" id="PS50048">
    <property type="entry name" value="ZN2_CY6_FUNGAL_2"/>
    <property type="match status" value="1"/>
</dbReference>
<feature type="domain" description="Zn(2)-C6 fungal-type" evidence="2">
    <location>
        <begin position="24"/>
        <end position="56"/>
    </location>
</feature>
<dbReference type="InterPro" id="IPR036864">
    <property type="entry name" value="Zn2-C6_fun-type_DNA-bd_sf"/>
</dbReference>
<evidence type="ECO:0000313" key="4">
    <source>
        <dbReference type="Proteomes" id="UP001219525"/>
    </source>
</evidence>
<sequence>MSSSYSYSHAQYHAPPVPQRRRITCLSCRQNRITCKPQSPHSPCERCARKNLLCQYVAVAEDRDYDEAAASPSSNPASSRSHSSYPSPAPVPTLPYTSAPPMNSRPRYSGAAYPDLSLASGRPAPATVPAQHHGYPAQHAAPSAHPGPQASRSRHRPSTAWANTPAQPQWPAAPPAPQYPNPAVYGQPQSYAPMPFFADTAMPEQQQYEWSGLG</sequence>
<dbReference type="Gene3D" id="4.10.240.10">
    <property type="entry name" value="Zn(2)-C6 fungal-type DNA-binding domain"/>
    <property type="match status" value="1"/>
</dbReference>
<name>A0AAD6VF84_9AGAR</name>
<evidence type="ECO:0000313" key="3">
    <source>
        <dbReference type="EMBL" id="KAJ7205468.1"/>
    </source>
</evidence>
<reference evidence="3" key="1">
    <citation type="submission" date="2023-03" db="EMBL/GenBank/DDBJ databases">
        <title>Massive genome expansion in bonnet fungi (Mycena s.s.) driven by repeated elements and novel gene families across ecological guilds.</title>
        <authorList>
            <consortium name="Lawrence Berkeley National Laboratory"/>
            <person name="Harder C.B."/>
            <person name="Miyauchi S."/>
            <person name="Viragh M."/>
            <person name="Kuo A."/>
            <person name="Thoen E."/>
            <person name="Andreopoulos B."/>
            <person name="Lu D."/>
            <person name="Skrede I."/>
            <person name="Drula E."/>
            <person name="Henrissat B."/>
            <person name="Morin E."/>
            <person name="Kohler A."/>
            <person name="Barry K."/>
            <person name="LaButti K."/>
            <person name="Morin E."/>
            <person name="Salamov A."/>
            <person name="Lipzen A."/>
            <person name="Mereny Z."/>
            <person name="Hegedus B."/>
            <person name="Baldrian P."/>
            <person name="Stursova M."/>
            <person name="Weitz H."/>
            <person name="Taylor A."/>
            <person name="Grigoriev I.V."/>
            <person name="Nagy L.G."/>
            <person name="Martin F."/>
            <person name="Kauserud H."/>
        </authorList>
    </citation>
    <scope>NUCLEOTIDE SEQUENCE</scope>
    <source>
        <strain evidence="3">9144</strain>
    </source>
</reference>
<evidence type="ECO:0000259" key="2">
    <source>
        <dbReference type="PROSITE" id="PS50048"/>
    </source>
</evidence>
<dbReference type="GO" id="GO:0000981">
    <property type="term" value="F:DNA-binding transcription factor activity, RNA polymerase II-specific"/>
    <property type="evidence" value="ECO:0007669"/>
    <property type="project" value="InterPro"/>
</dbReference>